<proteinExistence type="predicted"/>
<evidence type="ECO:0000313" key="2">
    <source>
        <dbReference type="Proteomes" id="UP001500298"/>
    </source>
</evidence>
<protein>
    <recommendedName>
        <fullName evidence="3">Phage virion morphogenesis protein</fullName>
    </recommendedName>
</protein>
<evidence type="ECO:0000313" key="1">
    <source>
        <dbReference type="EMBL" id="GAA4825516.1"/>
    </source>
</evidence>
<sequence length="181" mass="20817">MDIKGIQGVLNSLNNMDKVARQVPTIVGQTATNFYKERFRHQNWVDTGTEPWKPRKQNTWTKQNNRGKAILVQSGALKRSIRVISKSSKRVVVGSVNIPYAEVHNEGYRGPVKQRVKSFRRKAHTRTLSNGEVRGFLPQQVKAHSRTLHVNIPKRQYMGGSKVLDRRIERMIIHRIIKASK</sequence>
<dbReference type="Pfam" id="PF05069">
    <property type="entry name" value="Phage_tail_S"/>
    <property type="match status" value="1"/>
</dbReference>
<organism evidence="1 2">
    <name type="scientific">Algivirga pacifica</name>
    <dbReference type="NCBI Taxonomy" id="1162670"/>
    <lineage>
        <taxon>Bacteria</taxon>
        <taxon>Pseudomonadati</taxon>
        <taxon>Bacteroidota</taxon>
        <taxon>Cytophagia</taxon>
        <taxon>Cytophagales</taxon>
        <taxon>Flammeovirgaceae</taxon>
        <taxon>Algivirga</taxon>
    </lineage>
</organism>
<dbReference type="InterPro" id="IPR006522">
    <property type="entry name" value="Phage_virion_morphogenesis"/>
</dbReference>
<name>A0ABP9D7U9_9BACT</name>
<gene>
    <name evidence="1" type="ORF">GCM10023331_07470</name>
</gene>
<evidence type="ECO:0008006" key="3">
    <source>
        <dbReference type="Google" id="ProtNLM"/>
    </source>
</evidence>
<dbReference type="RefSeq" id="WP_345369319.1">
    <property type="nucleotide sequence ID" value="NZ_BAABJX010000016.1"/>
</dbReference>
<keyword evidence="2" id="KW-1185">Reference proteome</keyword>
<accession>A0ABP9D7U9</accession>
<comment type="caution">
    <text evidence="1">The sequence shown here is derived from an EMBL/GenBank/DDBJ whole genome shotgun (WGS) entry which is preliminary data.</text>
</comment>
<dbReference type="EMBL" id="BAABJX010000016">
    <property type="protein sequence ID" value="GAA4825516.1"/>
    <property type="molecule type" value="Genomic_DNA"/>
</dbReference>
<reference evidence="2" key="1">
    <citation type="journal article" date="2019" name="Int. J. Syst. Evol. Microbiol.">
        <title>The Global Catalogue of Microorganisms (GCM) 10K type strain sequencing project: providing services to taxonomists for standard genome sequencing and annotation.</title>
        <authorList>
            <consortium name="The Broad Institute Genomics Platform"/>
            <consortium name="The Broad Institute Genome Sequencing Center for Infectious Disease"/>
            <person name="Wu L."/>
            <person name="Ma J."/>
        </authorList>
    </citation>
    <scope>NUCLEOTIDE SEQUENCE [LARGE SCALE GENOMIC DNA]</scope>
    <source>
        <strain evidence="2">JCM 18326</strain>
    </source>
</reference>
<dbReference type="Proteomes" id="UP001500298">
    <property type="component" value="Unassembled WGS sequence"/>
</dbReference>